<keyword evidence="9" id="KW-0234">DNA repair</keyword>
<organism evidence="18 19">
    <name type="scientific">Magnetofaba australis IT-1</name>
    <dbReference type="NCBI Taxonomy" id="1434232"/>
    <lineage>
        <taxon>Bacteria</taxon>
        <taxon>Pseudomonadati</taxon>
        <taxon>Pseudomonadota</taxon>
        <taxon>Magnetococcia</taxon>
        <taxon>Magnetococcales</taxon>
        <taxon>Magnetococcaceae</taxon>
        <taxon>Magnetofaba</taxon>
    </lineage>
</organism>
<dbReference type="Gene3D" id="3.90.79.10">
    <property type="entry name" value="Nucleoside Triphosphate Pyrophosphohydrolase"/>
    <property type="match status" value="1"/>
</dbReference>
<dbReference type="InterPro" id="IPR029119">
    <property type="entry name" value="MutY_C"/>
</dbReference>
<dbReference type="PRINTS" id="PR00502">
    <property type="entry name" value="NUDIXFAMILY"/>
</dbReference>
<evidence type="ECO:0000313" key="19">
    <source>
        <dbReference type="Proteomes" id="UP000194003"/>
    </source>
</evidence>
<gene>
    <name evidence="18" type="ORF">MAIT1_02279</name>
</gene>
<evidence type="ECO:0000256" key="3">
    <source>
        <dbReference type="ARBA" id="ARBA00022457"/>
    </source>
</evidence>
<evidence type="ECO:0000256" key="9">
    <source>
        <dbReference type="ARBA" id="ARBA00023204"/>
    </source>
</evidence>
<evidence type="ECO:0000256" key="6">
    <source>
        <dbReference type="ARBA" id="ARBA00022763"/>
    </source>
</evidence>
<dbReference type="GO" id="GO:0044716">
    <property type="term" value="F:8-oxo-GDP phosphatase activity"/>
    <property type="evidence" value="ECO:0007669"/>
    <property type="project" value="TreeGrafter"/>
</dbReference>
<feature type="domain" description="Nudix hydrolase" evidence="17">
    <location>
        <begin position="8"/>
        <end position="134"/>
    </location>
</feature>
<dbReference type="EC" id="3.6.1.55" evidence="12"/>
<evidence type="ECO:0000256" key="8">
    <source>
        <dbReference type="ARBA" id="ARBA00022842"/>
    </source>
</evidence>
<protein>
    <recommendedName>
        <fullName evidence="13">8-oxo-dGTP diphosphatase</fullName>
        <ecNumber evidence="12">3.6.1.55</ecNumber>
    </recommendedName>
    <alternativeName>
        <fullName evidence="16">7,8-dihydro-8-oxoguanine-triphosphatase</fullName>
    </alternativeName>
    <alternativeName>
        <fullName evidence="15">Mutator protein MutT</fullName>
    </alternativeName>
    <alternativeName>
        <fullName evidence="14">dGTP pyrophosphohydrolase</fullName>
    </alternativeName>
</protein>
<dbReference type="InterPro" id="IPR000086">
    <property type="entry name" value="NUDIX_hydrolase_dom"/>
</dbReference>
<dbReference type="GO" id="GO:0044715">
    <property type="term" value="F:8-oxo-dGDP phosphatase activity"/>
    <property type="evidence" value="ECO:0007669"/>
    <property type="project" value="TreeGrafter"/>
</dbReference>
<keyword evidence="19" id="KW-1185">Reference proteome</keyword>
<keyword evidence="5" id="KW-0479">Metal-binding</keyword>
<evidence type="ECO:0000256" key="15">
    <source>
        <dbReference type="ARBA" id="ARBA00041979"/>
    </source>
</evidence>
<keyword evidence="3" id="KW-0515">Mutator protein</keyword>
<comment type="caution">
    <text evidence="18">The sequence shown here is derived from an EMBL/GenBank/DDBJ whole genome shotgun (WGS) entry which is preliminary data.</text>
</comment>
<evidence type="ECO:0000256" key="11">
    <source>
        <dbReference type="ARBA" id="ARBA00036904"/>
    </source>
</evidence>
<dbReference type="PANTHER" id="PTHR47707:SF1">
    <property type="entry name" value="NUDIX HYDROLASE FAMILY PROTEIN"/>
    <property type="match status" value="1"/>
</dbReference>
<dbReference type="CDD" id="cd03425">
    <property type="entry name" value="NUDIX_MutT_NudA_like"/>
    <property type="match status" value="1"/>
</dbReference>
<evidence type="ECO:0000256" key="14">
    <source>
        <dbReference type="ARBA" id="ARBA00041592"/>
    </source>
</evidence>
<dbReference type="Pfam" id="PF14815">
    <property type="entry name" value="NUDIX_4"/>
    <property type="match status" value="1"/>
</dbReference>
<keyword evidence="4" id="KW-0235">DNA replication</keyword>
<evidence type="ECO:0000256" key="16">
    <source>
        <dbReference type="ARBA" id="ARBA00042798"/>
    </source>
</evidence>
<evidence type="ECO:0000256" key="4">
    <source>
        <dbReference type="ARBA" id="ARBA00022705"/>
    </source>
</evidence>
<proteinExistence type="inferred from homology"/>
<dbReference type="RefSeq" id="WP_085444666.1">
    <property type="nucleotide sequence ID" value="NZ_LVJN01000020.1"/>
</dbReference>
<comment type="cofactor">
    <cofactor evidence="1">
        <name>Mg(2+)</name>
        <dbReference type="ChEBI" id="CHEBI:18420"/>
    </cofactor>
</comment>
<evidence type="ECO:0000313" key="18">
    <source>
        <dbReference type="EMBL" id="OSM02177.1"/>
    </source>
</evidence>
<evidence type="ECO:0000256" key="10">
    <source>
        <dbReference type="ARBA" id="ARBA00035861"/>
    </source>
</evidence>
<evidence type="ECO:0000256" key="7">
    <source>
        <dbReference type="ARBA" id="ARBA00022801"/>
    </source>
</evidence>
<dbReference type="GO" id="GO:0006281">
    <property type="term" value="P:DNA repair"/>
    <property type="evidence" value="ECO:0007669"/>
    <property type="project" value="UniProtKB-KW"/>
</dbReference>
<dbReference type="PROSITE" id="PS51462">
    <property type="entry name" value="NUDIX"/>
    <property type="match status" value="1"/>
</dbReference>
<accession>A0A1Y2K3D4</accession>
<comment type="similarity">
    <text evidence="2">Belongs to the Nudix hydrolase family.</text>
</comment>
<dbReference type="EMBL" id="LVJN01000020">
    <property type="protein sequence ID" value="OSM02177.1"/>
    <property type="molecule type" value="Genomic_DNA"/>
</dbReference>
<dbReference type="PANTHER" id="PTHR47707">
    <property type="entry name" value="8-OXO-DGTP DIPHOSPHATASE"/>
    <property type="match status" value="1"/>
</dbReference>
<evidence type="ECO:0000256" key="1">
    <source>
        <dbReference type="ARBA" id="ARBA00001946"/>
    </source>
</evidence>
<evidence type="ECO:0000256" key="12">
    <source>
        <dbReference type="ARBA" id="ARBA00038905"/>
    </source>
</evidence>
<dbReference type="PROSITE" id="PS00893">
    <property type="entry name" value="NUDIX_BOX"/>
    <property type="match status" value="1"/>
</dbReference>
<dbReference type="InterPro" id="IPR020084">
    <property type="entry name" value="NUDIX_hydrolase_CS"/>
</dbReference>
<evidence type="ECO:0000256" key="5">
    <source>
        <dbReference type="ARBA" id="ARBA00022723"/>
    </source>
</evidence>
<keyword evidence="7 18" id="KW-0378">Hydrolase</keyword>
<dbReference type="Proteomes" id="UP000194003">
    <property type="component" value="Unassembled WGS sequence"/>
</dbReference>
<dbReference type="SUPFAM" id="SSF55811">
    <property type="entry name" value="Nudix"/>
    <property type="match status" value="1"/>
</dbReference>
<keyword evidence="6" id="KW-0227">DNA damage</keyword>
<dbReference type="STRING" id="1434232.MAIT1_02279"/>
<evidence type="ECO:0000256" key="13">
    <source>
        <dbReference type="ARBA" id="ARBA00040794"/>
    </source>
</evidence>
<evidence type="ECO:0000259" key="17">
    <source>
        <dbReference type="PROSITE" id="PS51462"/>
    </source>
</evidence>
<dbReference type="InterPro" id="IPR015797">
    <property type="entry name" value="NUDIX_hydrolase-like_dom_sf"/>
</dbReference>
<reference evidence="18 19" key="1">
    <citation type="journal article" date="2016" name="BMC Genomics">
        <title>Combined genomic and structural analyses of a cultured magnetotactic bacterium reveals its niche adaptation to a dynamic environment.</title>
        <authorList>
            <person name="Araujo A.C."/>
            <person name="Morillo V."/>
            <person name="Cypriano J."/>
            <person name="Teixeira L.C."/>
            <person name="Leao P."/>
            <person name="Lyra S."/>
            <person name="Almeida L.G."/>
            <person name="Bazylinski D.A."/>
            <person name="Vasconcellos A.T."/>
            <person name="Abreu F."/>
            <person name="Lins U."/>
        </authorList>
    </citation>
    <scope>NUCLEOTIDE SEQUENCE [LARGE SCALE GENOMIC DNA]</scope>
    <source>
        <strain evidence="18 19">IT-1</strain>
    </source>
</reference>
<dbReference type="AlphaFoldDB" id="A0A1Y2K3D4"/>
<dbReference type="InterPro" id="IPR047127">
    <property type="entry name" value="MutT-like"/>
</dbReference>
<evidence type="ECO:0000256" key="2">
    <source>
        <dbReference type="ARBA" id="ARBA00005582"/>
    </source>
</evidence>
<dbReference type="InterPro" id="IPR020476">
    <property type="entry name" value="Nudix_hydrolase"/>
</dbReference>
<sequence>MSAGGAGKPLLLVSAALIEDAAGRVLLTQRKPRAHLPLCWEFPGGKVEAGETPEAALMREMREEVGIEIADLKPWRFVSHDYATFHLLMPLFSCRIASGEPQALDVHAVAWFERDQLRALDWPPADEPLLEALLAQ</sequence>
<dbReference type="GO" id="GO:0006260">
    <property type="term" value="P:DNA replication"/>
    <property type="evidence" value="ECO:0007669"/>
    <property type="project" value="UniProtKB-KW"/>
</dbReference>
<dbReference type="GO" id="GO:0046872">
    <property type="term" value="F:metal ion binding"/>
    <property type="evidence" value="ECO:0007669"/>
    <property type="project" value="UniProtKB-KW"/>
</dbReference>
<dbReference type="GO" id="GO:0008413">
    <property type="term" value="F:8-oxo-7,8-dihydroguanosine triphosphate pyrophosphatase activity"/>
    <property type="evidence" value="ECO:0007669"/>
    <property type="project" value="TreeGrafter"/>
</dbReference>
<name>A0A1Y2K3D4_9PROT</name>
<dbReference type="GO" id="GO:0035539">
    <property type="term" value="F:8-oxo-7,8-dihydrodeoxyguanosine triphosphate pyrophosphatase activity"/>
    <property type="evidence" value="ECO:0007669"/>
    <property type="project" value="UniProtKB-EC"/>
</dbReference>
<keyword evidence="8" id="KW-0460">Magnesium</keyword>
<comment type="catalytic activity">
    <reaction evidence="11">
        <text>8-oxo-GTP + H2O = 8-oxo-GMP + diphosphate + H(+)</text>
        <dbReference type="Rhea" id="RHEA:67616"/>
        <dbReference type="ChEBI" id="CHEBI:15377"/>
        <dbReference type="ChEBI" id="CHEBI:15378"/>
        <dbReference type="ChEBI" id="CHEBI:33019"/>
        <dbReference type="ChEBI" id="CHEBI:143553"/>
        <dbReference type="ChEBI" id="CHEBI:145694"/>
    </reaction>
</comment>
<comment type="catalytic activity">
    <reaction evidence="10">
        <text>8-oxo-dGTP + H2O = 8-oxo-dGMP + diphosphate + H(+)</text>
        <dbReference type="Rhea" id="RHEA:31575"/>
        <dbReference type="ChEBI" id="CHEBI:15377"/>
        <dbReference type="ChEBI" id="CHEBI:15378"/>
        <dbReference type="ChEBI" id="CHEBI:33019"/>
        <dbReference type="ChEBI" id="CHEBI:63224"/>
        <dbReference type="ChEBI" id="CHEBI:77896"/>
        <dbReference type="EC" id="3.6.1.55"/>
    </reaction>
</comment>